<dbReference type="InterPro" id="IPR036388">
    <property type="entry name" value="WH-like_DNA-bd_sf"/>
</dbReference>
<evidence type="ECO:0000313" key="1">
    <source>
        <dbReference type="EMBL" id="KZX11722.1"/>
    </source>
</evidence>
<dbReference type="RefSeq" id="WP_067091832.1">
    <property type="nucleotide sequence ID" value="NZ_LWMV01000181.1"/>
</dbReference>
<gene>
    <name evidence="1" type="ORF">MBCUR_13090</name>
</gene>
<reference evidence="1 2" key="1">
    <citation type="submission" date="2016-04" db="EMBL/GenBank/DDBJ databases">
        <title>Genome sequence of Methanobrevibacter curvatus DSM 11111.</title>
        <authorList>
            <person name="Poehlein A."/>
            <person name="Seedorf H."/>
            <person name="Daniel R."/>
        </authorList>
    </citation>
    <scope>NUCLEOTIDE SEQUENCE [LARGE SCALE GENOMIC DNA]</scope>
    <source>
        <strain evidence="1 2">DSM 11111</strain>
    </source>
</reference>
<organism evidence="1 2">
    <name type="scientific">Methanobrevibacter curvatus</name>
    <dbReference type="NCBI Taxonomy" id="49547"/>
    <lineage>
        <taxon>Archaea</taxon>
        <taxon>Methanobacteriati</taxon>
        <taxon>Methanobacteriota</taxon>
        <taxon>Methanomada group</taxon>
        <taxon>Methanobacteria</taxon>
        <taxon>Methanobacteriales</taxon>
        <taxon>Methanobacteriaceae</taxon>
        <taxon>Methanobrevibacter</taxon>
    </lineage>
</organism>
<dbReference type="Proteomes" id="UP000077245">
    <property type="component" value="Unassembled WGS sequence"/>
</dbReference>
<dbReference type="Gene3D" id="1.10.10.10">
    <property type="entry name" value="Winged helix-like DNA-binding domain superfamily/Winged helix DNA-binding domain"/>
    <property type="match status" value="1"/>
</dbReference>
<dbReference type="PATRIC" id="fig|49547.3.peg.1401"/>
<comment type="caution">
    <text evidence="1">The sequence shown here is derived from an EMBL/GenBank/DDBJ whole genome shotgun (WGS) entry which is preliminary data.</text>
</comment>
<accession>A0A166A8T8</accession>
<evidence type="ECO:0000313" key="2">
    <source>
        <dbReference type="Proteomes" id="UP000077245"/>
    </source>
</evidence>
<dbReference type="EMBL" id="LWMV01000181">
    <property type="protein sequence ID" value="KZX11722.1"/>
    <property type="molecule type" value="Genomic_DNA"/>
</dbReference>
<proteinExistence type="predicted"/>
<dbReference type="OrthoDB" id="85471at2157"/>
<dbReference type="STRING" id="49547.MBCUR_13090"/>
<protein>
    <submittedName>
        <fullName evidence="1">Uncharacterized protein</fullName>
    </submittedName>
</protein>
<sequence>MLNEEKVTVVHISKSLSSKLIVQFMDKYPNLEIITCPKSIYDRIPKKYIEALNQLDIEVNIKYNWGNNSKFDEDIRNKVLDLFKKGLSPKNISEKLNIPLKSIYYLKYKYLSQDFKFNDVKRSKYSKELIDRVQRYKKDGFSAIDVSKKENIPIRTVYYLNSIK</sequence>
<keyword evidence="2" id="KW-1185">Reference proteome</keyword>
<name>A0A166A8T8_9EURY</name>
<dbReference type="AlphaFoldDB" id="A0A166A8T8"/>